<keyword evidence="3" id="KW-0326">Glycosidase</keyword>
<dbReference type="EMBL" id="JBHUME010000015">
    <property type="protein sequence ID" value="MFD2614962.1"/>
    <property type="molecule type" value="Genomic_DNA"/>
</dbReference>
<evidence type="ECO:0000313" key="5">
    <source>
        <dbReference type="Proteomes" id="UP001597541"/>
    </source>
</evidence>
<comment type="similarity">
    <text evidence="1">Belongs to the glycosyl hydrolase 27 family.</text>
</comment>
<sequence length="682" mass="75591">MLKSQQTRCTYDPAKASLTNGVIQIDFDNEKNTWTASWQGEPRLMQAGFAFEANGERWNHTQAEQQPEAQPAVQQTADDVYGEGIRCTVTYSYANGLNAAMEWSLYDNLPYFFLQLSVSSPDGVSTRYLAPLVLNSSDGARFGMKLERTAKALYIPYDNDMYETYGTYTIAAARESSEAGGIIDPLNGPGLILGSVTHDVWKSGVAIEGMNNELRHLSLFSGMASVTTRDTQPHGLLQGESVASARMFVGFFEDYRDGLEAYGAANAAVVPALPWNEGVPFGWNSWAAVGTKLDYEVYTGASDFLKEQLQPHGYGAGSEVYINFDAFWSNLSKEELSEAVRHVKSNGQKPGIYWTPFSYWWRDLDRVLTSGTETWTVRDILLKGEDGEPLPPIDGGIPMDATHPYVLGEIDRMMDQFAEWGFDYVKLDFLTHGAQEGVRFDKSVPTGTAAYNAAMKRMADRISPERIGRPFFINLSIAPLFPYCFAHSRRISCDAFGHIDDTAYMLNSLTYGWWINDNLYRFNDPDHTVLYESFNAGPSSEEEAFSRYLASVITGTVMMAGDDFRKPEARDRAARLLTNPLLNDIAAKGRSFRPLLTDAGEGASDMFMLMESDGSMYLAVFNYSAVNAAVKVLPVSTLGLTEGAAYTLQDLVSGTVDSLSADYQIILRPAESRIFHIRTAGL</sequence>
<dbReference type="Proteomes" id="UP001597541">
    <property type="component" value="Unassembled WGS sequence"/>
</dbReference>
<dbReference type="RefSeq" id="WP_377606385.1">
    <property type="nucleotide sequence ID" value="NZ_JBHUME010000015.1"/>
</dbReference>
<dbReference type="PANTHER" id="PTHR11452">
    <property type="entry name" value="ALPHA-GALACTOSIDASE/ALPHA-N-ACETYLGALACTOSAMINIDASE"/>
    <property type="match status" value="1"/>
</dbReference>
<keyword evidence="5" id="KW-1185">Reference proteome</keyword>
<dbReference type="InterPro" id="IPR017853">
    <property type="entry name" value="GH"/>
</dbReference>
<dbReference type="SUPFAM" id="SSF51445">
    <property type="entry name" value="(Trans)glycosidases"/>
    <property type="match status" value="1"/>
</dbReference>
<protein>
    <submittedName>
        <fullName evidence="4">Alpha-galactosidase</fullName>
    </submittedName>
</protein>
<evidence type="ECO:0000256" key="3">
    <source>
        <dbReference type="ARBA" id="ARBA00023295"/>
    </source>
</evidence>
<gene>
    <name evidence="4" type="ORF">ACFSUF_21330</name>
</gene>
<organism evidence="4 5">
    <name type="scientific">Paenibacillus gansuensis</name>
    <dbReference type="NCBI Taxonomy" id="306542"/>
    <lineage>
        <taxon>Bacteria</taxon>
        <taxon>Bacillati</taxon>
        <taxon>Bacillota</taxon>
        <taxon>Bacilli</taxon>
        <taxon>Bacillales</taxon>
        <taxon>Paenibacillaceae</taxon>
        <taxon>Paenibacillus</taxon>
    </lineage>
</organism>
<reference evidence="5" key="1">
    <citation type="journal article" date="2019" name="Int. J. Syst. Evol. Microbiol.">
        <title>The Global Catalogue of Microorganisms (GCM) 10K type strain sequencing project: providing services to taxonomists for standard genome sequencing and annotation.</title>
        <authorList>
            <consortium name="The Broad Institute Genomics Platform"/>
            <consortium name="The Broad Institute Genome Sequencing Center for Infectious Disease"/>
            <person name="Wu L."/>
            <person name="Ma J."/>
        </authorList>
    </citation>
    <scope>NUCLEOTIDE SEQUENCE [LARGE SCALE GENOMIC DNA]</scope>
    <source>
        <strain evidence="5">KCTC 3950</strain>
    </source>
</reference>
<dbReference type="InterPro" id="IPR013785">
    <property type="entry name" value="Aldolase_TIM"/>
</dbReference>
<name>A0ABW5PKS5_9BACL</name>
<evidence type="ECO:0000256" key="2">
    <source>
        <dbReference type="ARBA" id="ARBA00022801"/>
    </source>
</evidence>
<dbReference type="InterPro" id="IPR002241">
    <property type="entry name" value="Glyco_hydro_27"/>
</dbReference>
<dbReference type="PANTHER" id="PTHR11452:SF75">
    <property type="entry name" value="ALPHA-GALACTOSIDASE MEL1"/>
    <property type="match status" value="1"/>
</dbReference>
<proteinExistence type="inferred from homology"/>
<dbReference type="Gene3D" id="3.20.20.70">
    <property type="entry name" value="Aldolase class I"/>
    <property type="match status" value="1"/>
</dbReference>
<evidence type="ECO:0000313" key="4">
    <source>
        <dbReference type="EMBL" id="MFD2614962.1"/>
    </source>
</evidence>
<comment type="caution">
    <text evidence="4">The sequence shown here is derived from an EMBL/GenBank/DDBJ whole genome shotgun (WGS) entry which is preliminary data.</text>
</comment>
<keyword evidence="2" id="KW-0378">Hydrolase</keyword>
<accession>A0ABW5PKS5</accession>
<evidence type="ECO:0000256" key="1">
    <source>
        <dbReference type="ARBA" id="ARBA00009743"/>
    </source>
</evidence>